<dbReference type="KEGG" id="ngr:NAEGRDRAFT_49208"/>
<feature type="compositionally biased region" description="Basic and acidic residues" evidence="1">
    <location>
        <begin position="232"/>
        <end position="336"/>
    </location>
</feature>
<name>D2VFX7_NAEGR</name>
<dbReference type="OrthoDB" id="437973at2759"/>
<accession>D2VFX7</accession>
<feature type="compositionally biased region" description="Low complexity" evidence="1">
    <location>
        <begin position="195"/>
        <end position="212"/>
    </location>
</feature>
<evidence type="ECO:0000313" key="2">
    <source>
        <dbReference type="EMBL" id="EFC44157.1"/>
    </source>
</evidence>
<dbReference type="GeneID" id="8848077"/>
<evidence type="ECO:0000256" key="1">
    <source>
        <dbReference type="SAM" id="MobiDB-lite"/>
    </source>
</evidence>
<feature type="compositionally biased region" description="Basic and acidic residues" evidence="1">
    <location>
        <begin position="153"/>
        <end position="194"/>
    </location>
</feature>
<feature type="compositionally biased region" description="Basic residues" evidence="1">
    <location>
        <begin position="124"/>
        <end position="135"/>
    </location>
</feature>
<feature type="compositionally biased region" description="Low complexity" evidence="1">
    <location>
        <begin position="100"/>
        <end position="115"/>
    </location>
</feature>
<dbReference type="AlphaFoldDB" id="D2VFX7"/>
<dbReference type="InParanoid" id="D2VFX7"/>
<dbReference type="Proteomes" id="UP000006671">
    <property type="component" value="Unassembled WGS sequence"/>
</dbReference>
<dbReference type="EMBL" id="GG738869">
    <property type="protein sequence ID" value="EFC44157.1"/>
    <property type="molecule type" value="Genomic_DNA"/>
</dbReference>
<dbReference type="Pfam" id="PF13917">
    <property type="entry name" value="zf-CCHC_3"/>
    <property type="match status" value="1"/>
</dbReference>
<feature type="region of interest" description="Disordered" evidence="1">
    <location>
        <begin position="98"/>
        <end position="348"/>
    </location>
</feature>
<protein>
    <submittedName>
        <fullName evidence="2">Predicted protein</fullName>
    </submittedName>
</protein>
<reference evidence="2 3" key="1">
    <citation type="journal article" date="2010" name="Cell">
        <title>The genome of Naegleria gruberi illuminates early eukaryotic versatility.</title>
        <authorList>
            <person name="Fritz-Laylin L.K."/>
            <person name="Prochnik S.E."/>
            <person name="Ginger M.L."/>
            <person name="Dacks J.B."/>
            <person name="Carpenter M.L."/>
            <person name="Field M.C."/>
            <person name="Kuo A."/>
            <person name="Paredez A."/>
            <person name="Chapman J."/>
            <person name="Pham J."/>
            <person name="Shu S."/>
            <person name="Neupane R."/>
            <person name="Cipriano M."/>
            <person name="Mancuso J."/>
            <person name="Tu H."/>
            <person name="Salamov A."/>
            <person name="Lindquist E."/>
            <person name="Shapiro H."/>
            <person name="Lucas S."/>
            <person name="Grigoriev I.V."/>
            <person name="Cande W.Z."/>
            <person name="Fulton C."/>
            <person name="Rokhsar D.S."/>
            <person name="Dawson S.C."/>
        </authorList>
    </citation>
    <scope>NUCLEOTIDE SEQUENCE [LARGE SCALE GENOMIC DNA]</scope>
    <source>
        <strain evidence="2 3">NEG-M</strain>
    </source>
</reference>
<dbReference type="VEuPathDB" id="AmoebaDB:NAEGRDRAFT_49208"/>
<sequence>MNNNNNSRTRERDQKTEGGGGFCQKCFTEGHWTYQCKGEKAPSTTYTKRLSHTEKLEMMRKGIPINEQFDLPPESKKPAEINDEDAIWTCSDSDSYLNPDYSSSSGDSSYSSSSSDGGGASMSKRLKKLKKKRKTTNSSSSSDSASSSDSEQELVKETKVENTVLDEYKRRLKEEIEKHEGKSLETIQKKEESAKPSSSSSSSVNRQESSSSTNKSKLENAPKGGVLMAAEKFSEAKRNNSNNDRRGGAFDNSRRRDFDRGDRRDNRTDKYDRGDRRDDRRLNDSRRSPSYEPRSDSRRSPSSYDRSDRGDSYYGRKRDFDEYRGKKSGENDKQPEGKSQGAPPPRSLHSEYFHINWIANSPSRDPTLSPYKTNKKMIKSLLKLKHHSPSRSFSTHLKSVLLVSATDKGGEGFTHSTQGHTSNTSRELSFEEQYAAKHDYELLKKLADLSHEQSKKVASIFDKIDESNRMNADFLNLQQNINQMKGIIDDSLASTRVANVDVSTQQSIPEQTPWRTSQQPKTIENIENVSGATMGTANDQNAPHQTKFMDKSFYPDLTNEL</sequence>
<evidence type="ECO:0000313" key="3">
    <source>
        <dbReference type="Proteomes" id="UP000006671"/>
    </source>
</evidence>
<feature type="compositionally biased region" description="Low complexity" evidence="1">
    <location>
        <begin position="136"/>
        <end position="149"/>
    </location>
</feature>
<dbReference type="RefSeq" id="XP_002676901.1">
    <property type="nucleotide sequence ID" value="XM_002676855.1"/>
</dbReference>
<gene>
    <name evidence="2" type="ORF">NAEGRDRAFT_49208</name>
</gene>
<feature type="region of interest" description="Disordered" evidence="1">
    <location>
        <begin position="55"/>
        <end position="85"/>
    </location>
</feature>
<keyword evidence="3" id="KW-1185">Reference proteome</keyword>
<feature type="region of interest" description="Disordered" evidence="1">
    <location>
        <begin position="1"/>
        <end position="20"/>
    </location>
</feature>
<organism evidence="3">
    <name type="scientific">Naegleria gruberi</name>
    <name type="common">Amoeba</name>
    <dbReference type="NCBI Taxonomy" id="5762"/>
    <lineage>
        <taxon>Eukaryota</taxon>
        <taxon>Discoba</taxon>
        <taxon>Heterolobosea</taxon>
        <taxon>Tetramitia</taxon>
        <taxon>Eutetramitia</taxon>
        <taxon>Vahlkampfiidae</taxon>
        <taxon>Naegleria</taxon>
    </lineage>
</organism>
<proteinExistence type="predicted"/>